<keyword evidence="5" id="KW-0460">Magnesium</keyword>
<dbReference type="InterPro" id="IPR001969">
    <property type="entry name" value="Aspartic_peptidase_AS"/>
</dbReference>
<keyword evidence="8" id="KW-0239">DNA-directed DNA polymerase</keyword>
<evidence type="ECO:0000256" key="9">
    <source>
        <dbReference type="ARBA" id="ARBA00023125"/>
    </source>
</evidence>
<dbReference type="InterPro" id="IPR050951">
    <property type="entry name" value="Retrovirus_Pol_polyprotein"/>
</dbReference>
<dbReference type="SUPFAM" id="SSF56672">
    <property type="entry name" value="DNA/RNA polymerases"/>
    <property type="match status" value="1"/>
</dbReference>
<dbReference type="InterPro" id="IPR000477">
    <property type="entry name" value="RT_dom"/>
</dbReference>
<dbReference type="Pfam" id="PF08284">
    <property type="entry name" value="RVP_2"/>
    <property type="match status" value="1"/>
</dbReference>
<keyword evidence="2" id="KW-0479">Metal-binding</keyword>
<organism evidence="15 16">
    <name type="scientific">Tanacetum coccineum</name>
    <dbReference type="NCBI Taxonomy" id="301880"/>
    <lineage>
        <taxon>Eukaryota</taxon>
        <taxon>Viridiplantae</taxon>
        <taxon>Streptophyta</taxon>
        <taxon>Embryophyta</taxon>
        <taxon>Tracheophyta</taxon>
        <taxon>Spermatophyta</taxon>
        <taxon>Magnoliopsida</taxon>
        <taxon>eudicotyledons</taxon>
        <taxon>Gunneridae</taxon>
        <taxon>Pentapetalae</taxon>
        <taxon>asterids</taxon>
        <taxon>campanulids</taxon>
        <taxon>Asterales</taxon>
        <taxon>Asteraceae</taxon>
        <taxon>Asteroideae</taxon>
        <taxon>Anthemideae</taxon>
        <taxon>Anthemidinae</taxon>
        <taxon>Tanacetum</taxon>
    </lineage>
</organism>
<keyword evidence="10" id="KW-0233">DNA recombination</keyword>
<dbReference type="PANTHER" id="PTHR37984:SF5">
    <property type="entry name" value="PROTEIN NYNRIN-LIKE"/>
    <property type="match status" value="1"/>
</dbReference>
<dbReference type="InterPro" id="IPR041588">
    <property type="entry name" value="Integrase_H2C2"/>
</dbReference>
<keyword evidence="4" id="KW-0378">Hydrolase</keyword>
<dbReference type="Proteomes" id="UP001151760">
    <property type="component" value="Unassembled WGS sequence"/>
</dbReference>
<accession>A0ABQ5D7L8</accession>
<feature type="domain" description="Integrase zinc-binding" evidence="13">
    <location>
        <begin position="461"/>
        <end position="516"/>
    </location>
</feature>
<evidence type="ECO:0000259" key="13">
    <source>
        <dbReference type="Pfam" id="PF17921"/>
    </source>
</evidence>
<evidence type="ECO:0000259" key="14">
    <source>
        <dbReference type="Pfam" id="PF24626"/>
    </source>
</evidence>
<evidence type="ECO:0000256" key="10">
    <source>
        <dbReference type="ARBA" id="ARBA00023172"/>
    </source>
</evidence>
<dbReference type="EMBL" id="BQNB010015038">
    <property type="protein sequence ID" value="GJT35286.1"/>
    <property type="molecule type" value="Genomic_DNA"/>
</dbReference>
<dbReference type="InterPro" id="IPR043128">
    <property type="entry name" value="Rev_trsase/Diguanyl_cyclase"/>
</dbReference>
<keyword evidence="7 15" id="KW-0695">RNA-directed DNA polymerase</keyword>
<evidence type="ECO:0000313" key="16">
    <source>
        <dbReference type="Proteomes" id="UP001151760"/>
    </source>
</evidence>
<feature type="region of interest" description="Disordered" evidence="11">
    <location>
        <begin position="26"/>
        <end position="50"/>
    </location>
</feature>
<evidence type="ECO:0000256" key="8">
    <source>
        <dbReference type="ARBA" id="ARBA00022932"/>
    </source>
</evidence>
<evidence type="ECO:0000256" key="6">
    <source>
        <dbReference type="ARBA" id="ARBA00022908"/>
    </source>
</evidence>
<dbReference type="Pfam" id="PF17921">
    <property type="entry name" value="Integrase_H2C2"/>
    <property type="match status" value="1"/>
</dbReference>
<keyword evidence="3" id="KW-0064">Aspartyl protease</keyword>
<keyword evidence="1" id="KW-0645">Protease</keyword>
<dbReference type="Pfam" id="PF24626">
    <property type="entry name" value="SH3_Tf2-1"/>
    <property type="match status" value="1"/>
</dbReference>
<dbReference type="Gene3D" id="1.10.340.70">
    <property type="match status" value="1"/>
</dbReference>
<protein>
    <submittedName>
        <fullName evidence="15">Reverse transcriptase domain-containing protein</fullName>
    </submittedName>
</protein>
<feature type="domain" description="Tf2-1-like SH3-like" evidence="14">
    <location>
        <begin position="616"/>
        <end position="662"/>
    </location>
</feature>
<feature type="compositionally biased region" description="Polar residues" evidence="11">
    <location>
        <begin position="35"/>
        <end position="45"/>
    </location>
</feature>
<proteinExistence type="predicted"/>
<dbReference type="GO" id="GO:0003964">
    <property type="term" value="F:RNA-directed DNA polymerase activity"/>
    <property type="evidence" value="ECO:0007669"/>
    <property type="project" value="UniProtKB-KW"/>
</dbReference>
<evidence type="ECO:0000256" key="7">
    <source>
        <dbReference type="ARBA" id="ARBA00022918"/>
    </source>
</evidence>
<evidence type="ECO:0000259" key="12">
    <source>
        <dbReference type="Pfam" id="PF00078"/>
    </source>
</evidence>
<evidence type="ECO:0000256" key="5">
    <source>
        <dbReference type="ARBA" id="ARBA00022842"/>
    </source>
</evidence>
<comment type="caution">
    <text evidence="15">The sequence shown here is derived from an EMBL/GenBank/DDBJ whole genome shotgun (WGS) entry which is preliminary data.</text>
</comment>
<feature type="domain" description="Reverse transcriptase" evidence="12">
    <location>
        <begin position="179"/>
        <end position="264"/>
    </location>
</feature>
<evidence type="ECO:0000313" key="15">
    <source>
        <dbReference type="EMBL" id="GJT35286.1"/>
    </source>
</evidence>
<dbReference type="Gene3D" id="3.30.70.270">
    <property type="match status" value="2"/>
</dbReference>
<keyword evidence="16" id="KW-1185">Reference proteome</keyword>
<keyword evidence="8" id="KW-0808">Transferase</keyword>
<evidence type="ECO:0000256" key="1">
    <source>
        <dbReference type="ARBA" id="ARBA00022670"/>
    </source>
</evidence>
<evidence type="ECO:0000256" key="2">
    <source>
        <dbReference type="ARBA" id="ARBA00022723"/>
    </source>
</evidence>
<reference evidence="15" key="1">
    <citation type="journal article" date="2022" name="Int. J. Mol. Sci.">
        <title>Draft Genome of Tanacetum Coccineum: Genomic Comparison of Closely Related Tanacetum-Family Plants.</title>
        <authorList>
            <person name="Yamashiro T."/>
            <person name="Shiraishi A."/>
            <person name="Nakayama K."/>
            <person name="Satake H."/>
        </authorList>
    </citation>
    <scope>NUCLEOTIDE SEQUENCE</scope>
</reference>
<dbReference type="PANTHER" id="PTHR37984">
    <property type="entry name" value="PROTEIN CBG26694"/>
    <property type="match status" value="1"/>
</dbReference>
<dbReference type="InterPro" id="IPR056924">
    <property type="entry name" value="SH3_Tf2-1"/>
</dbReference>
<keyword evidence="8" id="KW-0548">Nucleotidyltransferase</keyword>
<dbReference type="Pfam" id="PF00078">
    <property type="entry name" value="RVT_1"/>
    <property type="match status" value="1"/>
</dbReference>
<keyword evidence="9" id="KW-0238">DNA-binding</keyword>
<reference evidence="15" key="2">
    <citation type="submission" date="2022-01" db="EMBL/GenBank/DDBJ databases">
        <authorList>
            <person name="Yamashiro T."/>
            <person name="Shiraishi A."/>
            <person name="Satake H."/>
            <person name="Nakayama K."/>
        </authorList>
    </citation>
    <scope>NUCLEOTIDE SEQUENCE</scope>
</reference>
<gene>
    <name evidence="15" type="ORF">Tco_0925705</name>
</gene>
<evidence type="ECO:0000256" key="4">
    <source>
        <dbReference type="ARBA" id="ARBA00022801"/>
    </source>
</evidence>
<dbReference type="PROSITE" id="PS00141">
    <property type="entry name" value="ASP_PROTEASE"/>
    <property type="match status" value="1"/>
</dbReference>
<dbReference type="InterPro" id="IPR043502">
    <property type="entry name" value="DNA/RNA_pol_sf"/>
</dbReference>
<sequence>MQEAIEFANELMDEKILTLAERQAENKRKFDDTSRNNQNQQQPFKRNNVAHAYTVEPREKKPYRGSKPLCPKCNYLHDGQCAPKCTNCKSIGHSAQDYNSQAAANNNQRDRGANQRAGNGNVVARDYVVGTAETSPNSNVVKSTFLLNNRYASILFDTGADKSFVSTAFSSLIVNPTTLDHVMPFGLTKAHVVFMDLMNRVCKPYLGKFVIVFIDDILIYSKSKQEHEEHLKLILELLKKEQLYAKFSKCEFWIPKVQFLGHVIDSQGIHVDPAKIESIKDWSSPKIATEIRQFLGLTGYYRRFIKGFSKIAKSMTKLTQKKAKLKCTVFTDHKILHHVLDQKELNMRQRRWLELLSDYDCEIRYHPGKANVVADALSRKERIKPLRVRALVMTISLDLPKQILKAHTEARKPENLKAEDVGGMLVENSREPEKPRKEKLEPRANRTLCLNNRSWFPCYGDLRTLIMHESHKSKYSVHPGFDKMYQDMKQLYWWPNMKADITTYVSKCLTCLKVKSEHQKPYDLLVQPEIPQWKWDNITMDFFTKLPRTPSGYDTIWKCRSPVCWVKAGDAQLTGPELIHETAEKIVQIKQRIQAAHDRQKSYADVRRKPLEFQVGDQVMLKVSPRKRVIRFGKWGKLNPRYIGPFKVLAKVGTVAYRLELP</sequence>
<evidence type="ECO:0000256" key="3">
    <source>
        <dbReference type="ARBA" id="ARBA00022750"/>
    </source>
</evidence>
<keyword evidence="6" id="KW-0229">DNA integration</keyword>
<evidence type="ECO:0000256" key="11">
    <source>
        <dbReference type="SAM" id="MobiDB-lite"/>
    </source>
</evidence>
<name>A0ABQ5D7L8_9ASTR</name>